<dbReference type="Proteomes" id="UP000789525">
    <property type="component" value="Unassembled WGS sequence"/>
</dbReference>
<accession>A0ACA9QVE5</accession>
<sequence>NPAVILTSLDSPSQKADSIKNNETANLASSKTHFTLSQTRGNTPIASPHARSDSGIKTDRFDSSPSSFSSTTVRSEIVPIPNLSVGCKLYVEVIRGKFERDKKEFRKAEILAI</sequence>
<reference evidence="1" key="1">
    <citation type="submission" date="2021-06" db="EMBL/GenBank/DDBJ databases">
        <authorList>
            <person name="Kallberg Y."/>
            <person name="Tangrot J."/>
            <person name="Rosling A."/>
        </authorList>
    </citation>
    <scope>NUCLEOTIDE SEQUENCE</scope>
    <source>
        <strain evidence="1">CL356</strain>
    </source>
</reference>
<feature type="non-terminal residue" evidence="1">
    <location>
        <position position="1"/>
    </location>
</feature>
<feature type="non-terminal residue" evidence="1">
    <location>
        <position position="113"/>
    </location>
</feature>
<comment type="caution">
    <text evidence="1">The sequence shown here is derived from an EMBL/GenBank/DDBJ whole genome shotgun (WGS) entry which is preliminary data.</text>
</comment>
<organism evidence="1 2">
    <name type="scientific">Acaulospora colombiana</name>
    <dbReference type="NCBI Taxonomy" id="27376"/>
    <lineage>
        <taxon>Eukaryota</taxon>
        <taxon>Fungi</taxon>
        <taxon>Fungi incertae sedis</taxon>
        <taxon>Mucoromycota</taxon>
        <taxon>Glomeromycotina</taxon>
        <taxon>Glomeromycetes</taxon>
        <taxon>Diversisporales</taxon>
        <taxon>Acaulosporaceae</taxon>
        <taxon>Acaulospora</taxon>
    </lineage>
</organism>
<keyword evidence="2" id="KW-1185">Reference proteome</keyword>
<evidence type="ECO:0000313" key="2">
    <source>
        <dbReference type="Proteomes" id="UP000789525"/>
    </source>
</evidence>
<name>A0ACA9QVE5_9GLOM</name>
<proteinExistence type="predicted"/>
<dbReference type="EMBL" id="CAJVPT010061692">
    <property type="protein sequence ID" value="CAG8765746.1"/>
    <property type="molecule type" value="Genomic_DNA"/>
</dbReference>
<protein>
    <submittedName>
        <fullName evidence="1">14213_t:CDS:1</fullName>
    </submittedName>
</protein>
<evidence type="ECO:0000313" key="1">
    <source>
        <dbReference type="EMBL" id="CAG8765746.1"/>
    </source>
</evidence>
<gene>
    <name evidence="1" type="ORF">ACOLOM_LOCUS13443</name>
</gene>